<dbReference type="SUPFAM" id="SSF51338">
    <property type="entry name" value="Composite domain of metallo-dependent hydrolases"/>
    <property type="match status" value="1"/>
</dbReference>
<dbReference type="eggNOG" id="COG0044">
    <property type="taxonomic scope" value="Bacteria"/>
</dbReference>
<dbReference type="Proteomes" id="UP000019593">
    <property type="component" value="Chromosome"/>
</dbReference>
<keyword evidence="5" id="KW-0378">Hydrolase</keyword>
<organism evidence="5 6">
    <name type="scientific">Roseicyclus elongatus DSM 19469</name>
    <dbReference type="NCBI Taxonomy" id="1294273"/>
    <lineage>
        <taxon>Bacteria</taxon>
        <taxon>Pseudomonadati</taxon>
        <taxon>Pseudomonadota</taxon>
        <taxon>Alphaproteobacteria</taxon>
        <taxon>Rhodobacterales</taxon>
        <taxon>Roseobacteraceae</taxon>
        <taxon>Roseicyclus</taxon>
    </lineage>
</organism>
<protein>
    <submittedName>
        <fullName evidence="5">Dihydroorotase</fullName>
        <ecNumber evidence="5">3.5.2.3</ecNumber>
    </submittedName>
</protein>
<keyword evidence="2" id="KW-0665">Pyrimidine biosynthesis</keyword>
<dbReference type="SUPFAM" id="SSF51556">
    <property type="entry name" value="Metallo-dependent hydrolases"/>
    <property type="match status" value="1"/>
</dbReference>
<dbReference type="PANTHER" id="PTHR43668">
    <property type="entry name" value="ALLANTOINASE"/>
    <property type="match status" value="1"/>
</dbReference>
<evidence type="ECO:0000259" key="4">
    <source>
        <dbReference type="Pfam" id="PF12890"/>
    </source>
</evidence>
<evidence type="ECO:0000313" key="5">
    <source>
        <dbReference type="EMBL" id="AHM03120.1"/>
    </source>
</evidence>
<dbReference type="InterPro" id="IPR050138">
    <property type="entry name" value="DHOase/Allantoinase_Hydrolase"/>
</dbReference>
<dbReference type="NCBIfam" id="TIGR00857">
    <property type="entry name" value="pyrC_multi"/>
    <property type="match status" value="1"/>
</dbReference>
<sequence>MSEQLLRNARLIDPEAGTETRGWLRLSAGRIVATGAGAAEGGIDCHGMCLAPGIVDVGVKVGEPGERHKEGFRSAGRAAAAGGVTTMVTRPDTLTPIDTPEVLEFVTRRAHDRTPIRVRPMAALTRARAGREMTEIGFLLDAGAVAFSDGDAVCEDTRVLSRCMTYARGLGALIVGHPQDPGLSGGAAVTGGKFAALRGLPAAPTMAERLGLERDLALVEMTGVAYHADQISTAVSLPALQRANAAGLDVTAGVSIHHLTLNELDVGDFRTFFKLKPPLRSEEDRLAMIGAVADGDIDIICSMHTPQDEESKRLPFEAAASGAVGLETLLPAAMRLYHAGHLSLPALFRAMSLNPARRFGLEGGRLSAGSLADLVLFDPDAPFILDRSTLRSKSKNTPFDLTRMEGRVHRTWVGGDTVFDLEALA</sequence>
<dbReference type="OrthoDB" id="9803027at2"/>
<dbReference type="GO" id="GO:0006221">
    <property type="term" value="P:pyrimidine nucleotide biosynthetic process"/>
    <property type="evidence" value="ECO:0007669"/>
    <property type="project" value="UniProtKB-KW"/>
</dbReference>
<dbReference type="CDD" id="cd01317">
    <property type="entry name" value="DHOase_IIa"/>
    <property type="match status" value="1"/>
</dbReference>
<dbReference type="RefSeq" id="WP_025311013.1">
    <property type="nucleotide sequence ID" value="NZ_CP004372.1"/>
</dbReference>
<dbReference type="HOGENOM" id="CLU_015572_1_0_5"/>
<dbReference type="AlphaFoldDB" id="W8SKR4"/>
<dbReference type="EC" id="3.5.2.3" evidence="5"/>
<dbReference type="Pfam" id="PF12890">
    <property type="entry name" value="DHOase"/>
    <property type="match status" value="1"/>
</dbReference>
<accession>W8SKR4</accession>
<dbReference type="InterPro" id="IPR011059">
    <property type="entry name" value="Metal-dep_hydrolase_composite"/>
</dbReference>
<dbReference type="EMBL" id="CP004372">
    <property type="protein sequence ID" value="AHM03120.1"/>
    <property type="molecule type" value="Genomic_DNA"/>
</dbReference>
<dbReference type="Pfam" id="PF07969">
    <property type="entry name" value="Amidohydro_3"/>
    <property type="match status" value="1"/>
</dbReference>
<name>W8SKR4_9RHOB</name>
<dbReference type="InterPro" id="IPR013108">
    <property type="entry name" value="Amidohydro_3"/>
</dbReference>
<dbReference type="GO" id="GO:0004038">
    <property type="term" value="F:allantoinase activity"/>
    <property type="evidence" value="ECO:0007669"/>
    <property type="project" value="TreeGrafter"/>
</dbReference>
<evidence type="ECO:0000256" key="1">
    <source>
        <dbReference type="ARBA" id="ARBA00022833"/>
    </source>
</evidence>
<evidence type="ECO:0000313" key="6">
    <source>
        <dbReference type="Proteomes" id="UP000019593"/>
    </source>
</evidence>
<keyword evidence="1" id="KW-0862">Zinc</keyword>
<dbReference type="InterPro" id="IPR032466">
    <property type="entry name" value="Metal_Hydrolase"/>
</dbReference>
<reference evidence="5 6" key="1">
    <citation type="submission" date="2013-03" db="EMBL/GenBank/DDBJ databases">
        <authorList>
            <person name="Fiebig A."/>
            <person name="Goeker M."/>
            <person name="Klenk H.-P.P."/>
        </authorList>
    </citation>
    <scope>NUCLEOTIDE SEQUENCE [LARGE SCALE GENOMIC DNA]</scope>
    <source>
        <strain evidence="6">DSM 19469</strain>
    </source>
</reference>
<proteinExistence type="predicted"/>
<dbReference type="GO" id="GO:0004151">
    <property type="term" value="F:dihydroorotase activity"/>
    <property type="evidence" value="ECO:0007669"/>
    <property type="project" value="UniProtKB-EC"/>
</dbReference>
<dbReference type="GO" id="GO:0046872">
    <property type="term" value="F:metal ion binding"/>
    <property type="evidence" value="ECO:0007669"/>
    <property type="project" value="InterPro"/>
</dbReference>
<feature type="domain" description="Dihydroorotase catalytic" evidence="4">
    <location>
        <begin position="49"/>
        <end position="233"/>
    </location>
</feature>
<evidence type="ECO:0000256" key="2">
    <source>
        <dbReference type="ARBA" id="ARBA00022975"/>
    </source>
</evidence>
<dbReference type="PATRIC" id="fig|1294273.3.peg.680"/>
<keyword evidence="6" id="KW-1185">Reference proteome</keyword>
<dbReference type="Gene3D" id="2.30.40.10">
    <property type="entry name" value="Urease, subunit C, domain 1"/>
    <property type="match status" value="1"/>
</dbReference>
<dbReference type="STRING" id="1294273.roselon_00691"/>
<dbReference type="GO" id="GO:0006145">
    <property type="term" value="P:purine nucleobase catabolic process"/>
    <property type="evidence" value="ECO:0007669"/>
    <property type="project" value="TreeGrafter"/>
</dbReference>
<dbReference type="InterPro" id="IPR004722">
    <property type="entry name" value="DHOase"/>
</dbReference>
<dbReference type="KEGG" id="red:roselon_00691"/>
<dbReference type="PANTHER" id="PTHR43668:SF2">
    <property type="entry name" value="ALLANTOINASE"/>
    <property type="match status" value="1"/>
</dbReference>
<feature type="domain" description="Amidohydrolase 3" evidence="3">
    <location>
        <begin position="341"/>
        <end position="419"/>
    </location>
</feature>
<evidence type="ECO:0000259" key="3">
    <source>
        <dbReference type="Pfam" id="PF07969"/>
    </source>
</evidence>
<dbReference type="GO" id="GO:0005737">
    <property type="term" value="C:cytoplasm"/>
    <property type="evidence" value="ECO:0007669"/>
    <property type="project" value="TreeGrafter"/>
</dbReference>
<dbReference type="InterPro" id="IPR024403">
    <property type="entry name" value="DHOase_cat"/>
</dbReference>
<dbReference type="Gene3D" id="3.20.20.140">
    <property type="entry name" value="Metal-dependent hydrolases"/>
    <property type="match status" value="1"/>
</dbReference>
<gene>
    <name evidence="5" type="ORF">roselon_00691</name>
</gene>